<organism evidence="3 4">
    <name type="scientific">Thelephora terrestris</name>
    <dbReference type="NCBI Taxonomy" id="56493"/>
    <lineage>
        <taxon>Eukaryota</taxon>
        <taxon>Fungi</taxon>
        <taxon>Dikarya</taxon>
        <taxon>Basidiomycota</taxon>
        <taxon>Agaricomycotina</taxon>
        <taxon>Agaricomycetes</taxon>
        <taxon>Thelephorales</taxon>
        <taxon>Thelephoraceae</taxon>
        <taxon>Thelephora</taxon>
    </lineage>
</organism>
<dbReference type="PIRSF" id="PIRSF028983">
    <property type="entry name" value="BCP1"/>
    <property type="match status" value="1"/>
</dbReference>
<dbReference type="EMBL" id="WIUZ02000006">
    <property type="protein sequence ID" value="KAF9785934.1"/>
    <property type="molecule type" value="Genomic_DNA"/>
</dbReference>
<dbReference type="OrthoDB" id="27543at2759"/>
<protein>
    <recommendedName>
        <fullName evidence="2">Protein BCP1</fullName>
    </recommendedName>
</protein>
<keyword evidence="2" id="KW-0539">Nucleus</keyword>
<evidence type="ECO:0000313" key="4">
    <source>
        <dbReference type="Proteomes" id="UP000736335"/>
    </source>
</evidence>
<name>A0A9P6L7F1_9AGAM</name>
<comment type="caution">
    <text evidence="3">The sequence shown here is derived from an EMBL/GenBank/DDBJ whole genome shotgun (WGS) entry which is preliminary data.</text>
</comment>
<dbReference type="InterPro" id="IPR025602">
    <property type="entry name" value="BCP1_family"/>
</dbReference>
<keyword evidence="2" id="KW-0653">Protein transport</keyword>
<dbReference type="GO" id="GO:0005634">
    <property type="term" value="C:nucleus"/>
    <property type="evidence" value="ECO:0007669"/>
    <property type="project" value="UniProtKB-SubCell"/>
</dbReference>
<comment type="function">
    <text evidence="2">Involved in nuclear export, actin cytoskeleton organization and vesicular transport.</text>
</comment>
<reference evidence="3" key="2">
    <citation type="submission" date="2020-11" db="EMBL/GenBank/DDBJ databases">
        <authorList>
            <consortium name="DOE Joint Genome Institute"/>
            <person name="Kuo A."/>
            <person name="Miyauchi S."/>
            <person name="Kiss E."/>
            <person name="Drula E."/>
            <person name="Kohler A."/>
            <person name="Sanchez-Garcia M."/>
            <person name="Andreopoulos B."/>
            <person name="Barry K.W."/>
            <person name="Bonito G."/>
            <person name="Buee M."/>
            <person name="Carver A."/>
            <person name="Chen C."/>
            <person name="Cichocki N."/>
            <person name="Clum A."/>
            <person name="Culley D."/>
            <person name="Crous P.W."/>
            <person name="Fauchery L."/>
            <person name="Girlanda M."/>
            <person name="Hayes R."/>
            <person name="Keri Z."/>
            <person name="Labutti K."/>
            <person name="Lipzen A."/>
            <person name="Lombard V."/>
            <person name="Magnuson J."/>
            <person name="Maillard F."/>
            <person name="Morin E."/>
            <person name="Murat C."/>
            <person name="Nolan M."/>
            <person name="Ohm R."/>
            <person name="Pangilinan J."/>
            <person name="Pereira M."/>
            <person name="Perotto S."/>
            <person name="Peter M."/>
            <person name="Riley R."/>
            <person name="Sitrit Y."/>
            <person name="Stielow B."/>
            <person name="Szollosi G."/>
            <person name="Zifcakova L."/>
            <person name="Stursova M."/>
            <person name="Spatafora J.W."/>
            <person name="Tedersoo L."/>
            <person name="Vaario L.-M."/>
            <person name="Yamada A."/>
            <person name="Yan M."/>
            <person name="Wang P."/>
            <person name="Xu J."/>
            <person name="Bruns T."/>
            <person name="Baldrian P."/>
            <person name="Vilgalys R."/>
            <person name="Henrissat B."/>
            <person name="Grigoriev I.V."/>
            <person name="Hibbett D."/>
            <person name="Nagy L.G."/>
            <person name="Martin F.M."/>
        </authorList>
    </citation>
    <scope>NUCLEOTIDE SEQUENCE</scope>
    <source>
        <strain evidence="3">UH-Tt-Lm1</strain>
    </source>
</reference>
<dbReference type="GO" id="GO:0015031">
    <property type="term" value="P:protein transport"/>
    <property type="evidence" value="ECO:0007669"/>
    <property type="project" value="UniProtKB-KW"/>
</dbReference>
<evidence type="ECO:0000313" key="3">
    <source>
        <dbReference type="EMBL" id="KAF9785934.1"/>
    </source>
</evidence>
<keyword evidence="2" id="KW-0813">Transport</keyword>
<dbReference type="AlphaFoldDB" id="A0A9P6L7F1"/>
<dbReference type="Pfam" id="PF13862">
    <property type="entry name" value="BCCIP"/>
    <property type="match status" value="1"/>
</dbReference>
<dbReference type="Proteomes" id="UP000736335">
    <property type="component" value="Unassembled WGS sequence"/>
</dbReference>
<comment type="similarity">
    <text evidence="1 2">Belongs to the BCP1 family.</text>
</comment>
<gene>
    <name evidence="3" type="ORF">BJ322DRAFT_1099709</name>
</gene>
<comment type="subcellular location">
    <subcellularLocation>
        <location evidence="2">Nucleus</location>
    </subcellularLocation>
</comment>
<accession>A0A9P6L7F1</accession>
<evidence type="ECO:0000256" key="2">
    <source>
        <dbReference type="PIRNR" id="PIRNR028983"/>
    </source>
</evidence>
<evidence type="ECO:0000256" key="1">
    <source>
        <dbReference type="ARBA" id="ARBA00006781"/>
    </source>
</evidence>
<reference evidence="3" key="1">
    <citation type="journal article" date="2020" name="Nat. Commun.">
        <title>Large-scale genome sequencing of mycorrhizal fungi provides insights into the early evolution of symbiotic traits.</title>
        <authorList>
            <person name="Miyauchi S."/>
            <person name="Kiss E."/>
            <person name="Kuo A."/>
            <person name="Drula E."/>
            <person name="Kohler A."/>
            <person name="Sanchez-Garcia M."/>
            <person name="Morin E."/>
            <person name="Andreopoulos B."/>
            <person name="Barry K.W."/>
            <person name="Bonito G."/>
            <person name="Buee M."/>
            <person name="Carver A."/>
            <person name="Chen C."/>
            <person name="Cichocki N."/>
            <person name="Clum A."/>
            <person name="Culley D."/>
            <person name="Crous P.W."/>
            <person name="Fauchery L."/>
            <person name="Girlanda M."/>
            <person name="Hayes R.D."/>
            <person name="Keri Z."/>
            <person name="LaButti K."/>
            <person name="Lipzen A."/>
            <person name="Lombard V."/>
            <person name="Magnuson J."/>
            <person name="Maillard F."/>
            <person name="Murat C."/>
            <person name="Nolan M."/>
            <person name="Ohm R.A."/>
            <person name="Pangilinan J."/>
            <person name="Pereira M.F."/>
            <person name="Perotto S."/>
            <person name="Peter M."/>
            <person name="Pfister S."/>
            <person name="Riley R."/>
            <person name="Sitrit Y."/>
            <person name="Stielow J.B."/>
            <person name="Szollosi G."/>
            <person name="Zifcakova L."/>
            <person name="Stursova M."/>
            <person name="Spatafora J.W."/>
            <person name="Tedersoo L."/>
            <person name="Vaario L.M."/>
            <person name="Yamada A."/>
            <person name="Yan M."/>
            <person name="Wang P."/>
            <person name="Xu J."/>
            <person name="Bruns T."/>
            <person name="Baldrian P."/>
            <person name="Vilgalys R."/>
            <person name="Dunand C."/>
            <person name="Henrissat B."/>
            <person name="Grigoriev I.V."/>
            <person name="Hibbett D."/>
            <person name="Nagy L.G."/>
            <person name="Martin F.M."/>
        </authorList>
    </citation>
    <scope>NUCLEOTIDE SEQUENCE</scope>
    <source>
        <strain evidence="3">UH-Tt-Lm1</strain>
    </source>
</reference>
<dbReference type="PANTHER" id="PTHR13261:SF0">
    <property type="entry name" value="BRCA2 AND CDKN1A-INTERACTING PROTEIN"/>
    <property type="match status" value="1"/>
</dbReference>
<proteinExistence type="inferred from homology"/>
<keyword evidence="4" id="KW-1185">Reference proteome</keyword>
<dbReference type="PANTHER" id="PTHR13261">
    <property type="entry name" value="BRCA2 AND CDKN1A INTERACTING PROTEIN"/>
    <property type="match status" value="1"/>
</dbReference>
<sequence>MSKRKQEEESESERELIDVDFEFFDPIADIDWHGVKRLLTQLFQADALLFHLNLLTDLILSQPLVGSTVKCDGRESDPYAFLSVINLNLHADHPSIESLIKYFLSKANSNPALRSVLEDALAPSSNAHVGLILSERLVNMPVQIIPPMYRMLADEIQWAVEEEEPFNFKYYLVIARTYHLPPEELEDLGQSSNPSKRRKGQVTVADTPRFFHPEDEQFEQVSIHSIHYPFTNAQPREADAFGLDTRGCLIFIPADRLPHLISDIQDRYRPS</sequence>